<proteinExistence type="predicted"/>
<evidence type="ECO:0000313" key="3">
    <source>
        <dbReference type="Proteomes" id="UP000019482"/>
    </source>
</evidence>
<keyword evidence="3" id="KW-1185">Reference proteome</keyword>
<comment type="caution">
    <text evidence="2">The sequence shown here is derived from an EMBL/GenBank/DDBJ whole genome shotgun (WGS) entry which is preliminary data.</text>
</comment>
<dbReference type="Proteomes" id="UP000019482">
    <property type="component" value="Unassembled WGS sequence"/>
</dbReference>
<feature type="compositionally biased region" description="Basic and acidic residues" evidence="1">
    <location>
        <begin position="1"/>
        <end position="17"/>
    </location>
</feature>
<dbReference type="GeneID" id="74306005"/>
<dbReference type="RefSeq" id="WP_017751654.1">
    <property type="nucleotide sequence ID" value="NZ_CBXI010000023.1"/>
</dbReference>
<protein>
    <submittedName>
        <fullName evidence="2">Uncharacterized protein</fullName>
    </submittedName>
</protein>
<evidence type="ECO:0000256" key="1">
    <source>
        <dbReference type="SAM" id="MobiDB-lite"/>
    </source>
</evidence>
<sequence>MAKDSQIDKKEVREQKAKGQTPLTREGQNFNRNAKKHSIKNNHF</sequence>
<feature type="compositionally biased region" description="Basic residues" evidence="1">
    <location>
        <begin position="33"/>
        <end position="44"/>
    </location>
</feature>
<dbReference type="AlphaFoldDB" id="W6N539"/>
<organism evidence="2 3">
    <name type="scientific">Clostridium tyrobutyricum DIVETGP</name>
    <dbReference type="NCBI Taxonomy" id="1408889"/>
    <lineage>
        <taxon>Bacteria</taxon>
        <taxon>Bacillati</taxon>
        <taxon>Bacillota</taxon>
        <taxon>Clostridia</taxon>
        <taxon>Eubacteriales</taxon>
        <taxon>Clostridiaceae</taxon>
        <taxon>Clostridium</taxon>
    </lineage>
</organism>
<evidence type="ECO:0000313" key="2">
    <source>
        <dbReference type="EMBL" id="CDL91356.1"/>
    </source>
</evidence>
<reference evidence="2 3" key="1">
    <citation type="journal article" date="2015" name="Genome Announc.">
        <title>Draft Genome Sequence of Clostridium tyrobutyricum Strain DIVETGP, Isolated from Cow's Milk for Grana Padano Production.</title>
        <authorList>
            <person name="Soggiu A."/>
            <person name="Piras C."/>
            <person name="Gaiarsa S."/>
            <person name="Sassera D."/>
            <person name="Roncada P."/>
            <person name="Bendixen E."/>
            <person name="Brasca M."/>
            <person name="Bonizzi L."/>
        </authorList>
    </citation>
    <scope>NUCLEOTIDE SEQUENCE [LARGE SCALE GENOMIC DNA]</scope>
    <source>
        <strain evidence="2 3">DIVETGP</strain>
    </source>
</reference>
<feature type="compositionally biased region" description="Polar residues" evidence="1">
    <location>
        <begin position="21"/>
        <end position="32"/>
    </location>
</feature>
<feature type="region of interest" description="Disordered" evidence="1">
    <location>
        <begin position="1"/>
        <end position="44"/>
    </location>
</feature>
<accession>W6N539</accession>
<name>W6N539_CLOTY</name>
<gene>
    <name evidence="2" type="ORF">CTDIVETGP_1426</name>
</gene>
<dbReference type="EMBL" id="CBXI010000023">
    <property type="protein sequence ID" value="CDL91356.1"/>
    <property type="molecule type" value="Genomic_DNA"/>
</dbReference>